<organism evidence="3 4">
    <name type="scientific">Paenibacillus albidus</name>
    <dbReference type="NCBI Taxonomy" id="2041023"/>
    <lineage>
        <taxon>Bacteria</taxon>
        <taxon>Bacillati</taxon>
        <taxon>Bacillota</taxon>
        <taxon>Bacilli</taxon>
        <taxon>Bacillales</taxon>
        <taxon>Paenibacillaceae</taxon>
        <taxon>Paenibacillus</taxon>
    </lineage>
</organism>
<feature type="domain" description="LysM" evidence="2">
    <location>
        <begin position="85"/>
        <end position="135"/>
    </location>
</feature>
<dbReference type="Proteomes" id="UP000637643">
    <property type="component" value="Unassembled WGS sequence"/>
</dbReference>
<name>A0A917BYW3_9BACL</name>
<evidence type="ECO:0000313" key="4">
    <source>
        <dbReference type="Proteomes" id="UP000637643"/>
    </source>
</evidence>
<keyword evidence="4" id="KW-1185">Reference proteome</keyword>
<reference evidence="3" key="1">
    <citation type="journal article" date="2014" name="Int. J. Syst. Evol. Microbiol.">
        <title>Complete genome sequence of Corynebacterium casei LMG S-19264T (=DSM 44701T), isolated from a smear-ripened cheese.</title>
        <authorList>
            <consortium name="US DOE Joint Genome Institute (JGI-PGF)"/>
            <person name="Walter F."/>
            <person name="Albersmeier A."/>
            <person name="Kalinowski J."/>
            <person name="Ruckert C."/>
        </authorList>
    </citation>
    <scope>NUCLEOTIDE SEQUENCE</scope>
    <source>
        <strain evidence="3">CGMCC 1.16134</strain>
    </source>
</reference>
<dbReference type="EMBL" id="BMKR01000002">
    <property type="protein sequence ID" value="GGF63837.1"/>
    <property type="molecule type" value="Genomic_DNA"/>
</dbReference>
<accession>A0A917BYW3</accession>
<dbReference type="Gene3D" id="3.10.350.10">
    <property type="entry name" value="LysM domain"/>
    <property type="match status" value="1"/>
</dbReference>
<evidence type="ECO:0000256" key="1">
    <source>
        <dbReference type="SAM" id="Phobius"/>
    </source>
</evidence>
<dbReference type="Pfam" id="PF01476">
    <property type="entry name" value="LysM"/>
    <property type="match status" value="1"/>
</dbReference>
<keyword evidence="1" id="KW-0472">Membrane</keyword>
<dbReference type="CDD" id="cd00118">
    <property type="entry name" value="LysM"/>
    <property type="match status" value="1"/>
</dbReference>
<keyword evidence="1" id="KW-1133">Transmembrane helix</keyword>
<dbReference type="PROSITE" id="PS51782">
    <property type="entry name" value="LYSM"/>
    <property type="match status" value="1"/>
</dbReference>
<proteinExistence type="predicted"/>
<gene>
    <name evidence="3" type="ORF">GCM10010912_06150</name>
</gene>
<dbReference type="AlphaFoldDB" id="A0A917BYW3"/>
<feature type="transmembrane region" description="Helical" evidence="1">
    <location>
        <begin position="56"/>
        <end position="75"/>
    </location>
</feature>
<dbReference type="InterPro" id="IPR018392">
    <property type="entry name" value="LysM"/>
</dbReference>
<comment type="caution">
    <text evidence="3">The sequence shown here is derived from an EMBL/GenBank/DDBJ whole genome shotgun (WGS) entry which is preliminary data.</text>
</comment>
<dbReference type="InterPro" id="IPR036779">
    <property type="entry name" value="LysM_dom_sf"/>
</dbReference>
<protein>
    <recommendedName>
        <fullName evidence="2">LysM domain-containing protein</fullName>
    </recommendedName>
</protein>
<dbReference type="SUPFAM" id="SSF54106">
    <property type="entry name" value="LysM domain"/>
    <property type="match status" value="1"/>
</dbReference>
<keyword evidence="1" id="KW-0812">Transmembrane</keyword>
<evidence type="ECO:0000259" key="2">
    <source>
        <dbReference type="PROSITE" id="PS51782"/>
    </source>
</evidence>
<reference evidence="3" key="2">
    <citation type="submission" date="2020-09" db="EMBL/GenBank/DDBJ databases">
        <authorList>
            <person name="Sun Q."/>
            <person name="Zhou Y."/>
        </authorList>
    </citation>
    <scope>NUCLEOTIDE SEQUENCE</scope>
    <source>
        <strain evidence="3">CGMCC 1.16134</strain>
    </source>
</reference>
<sequence>MMRYSTYRSIYENNTEMNSTDQRRSVWGNSLKLQVLGDRLVNVLTGLLRQDLLMKFALVFMLVISCFTIVGNVFAGTVSSMKQEQRIVVERGDTLWSIAQQNKPADMKTVVYIEGIKQSNGLDDSGIRAGDVLTLPTY</sequence>
<dbReference type="SMART" id="SM00257">
    <property type="entry name" value="LysM"/>
    <property type="match status" value="1"/>
</dbReference>
<evidence type="ECO:0000313" key="3">
    <source>
        <dbReference type="EMBL" id="GGF63837.1"/>
    </source>
</evidence>